<reference evidence="2 3" key="1">
    <citation type="submission" date="2019-02" db="EMBL/GenBank/DDBJ databases">
        <title>Deep-cultivation of Planctomycetes and their phenomic and genomic characterization uncovers novel biology.</title>
        <authorList>
            <person name="Wiegand S."/>
            <person name="Jogler M."/>
            <person name="Boedeker C."/>
            <person name="Pinto D."/>
            <person name="Vollmers J."/>
            <person name="Rivas-Marin E."/>
            <person name="Kohn T."/>
            <person name="Peeters S.H."/>
            <person name="Heuer A."/>
            <person name="Rast P."/>
            <person name="Oberbeckmann S."/>
            <person name="Bunk B."/>
            <person name="Jeske O."/>
            <person name="Meyerdierks A."/>
            <person name="Storesund J.E."/>
            <person name="Kallscheuer N."/>
            <person name="Luecker S."/>
            <person name="Lage O.M."/>
            <person name="Pohl T."/>
            <person name="Merkel B.J."/>
            <person name="Hornburger P."/>
            <person name="Mueller R.-W."/>
            <person name="Bruemmer F."/>
            <person name="Labrenz M."/>
            <person name="Spormann A.M."/>
            <person name="Op den Camp H."/>
            <person name="Overmann J."/>
            <person name="Amann R."/>
            <person name="Jetten M.S.M."/>
            <person name="Mascher T."/>
            <person name="Medema M.H."/>
            <person name="Devos D.P."/>
            <person name="Kaster A.-K."/>
            <person name="Ovreas L."/>
            <person name="Rohde M."/>
            <person name="Galperin M.Y."/>
            <person name="Jogler C."/>
        </authorList>
    </citation>
    <scope>NUCLEOTIDE SEQUENCE [LARGE SCALE GENOMIC DNA]</scope>
    <source>
        <strain evidence="2 3">ElP</strain>
    </source>
</reference>
<evidence type="ECO:0000313" key="2">
    <source>
        <dbReference type="EMBL" id="QDV39009.1"/>
    </source>
</evidence>
<dbReference type="EMBL" id="CP036426">
    <property type="protein sequence ID" value="QDV39009.1"/>
    <property type="molecule type" value="Genomic_DNA"/>
</dbReference>
<protein>
    <submittedName>
        <fullName evidence="2">Uncharacterized protein</fullName>
    </submittedName>
</protein>
<gene>
    <name evidence="2" type="ORF">ElP_69700</name>
</gene>
<dbReference type="AlphaFoldDB" id="A0A518HDS8"/>
<evidence type="ECO:0000256" key="1">
    <source>
        <dbReference type="SAM" id="Phobius"/>
    </source>
</evidence>
<name>A0A518HDS8_9BACT</name>
<keyword evidence="1" id="KW-0812">Transmembrane</keyword>
<keyword evidence="1" id="KW-0472">Membrane</keyword>
<organism evidence="2 3">
    <name type="scientific">Tautonia plasticadhaerens</name>
    <dbReference type="NCBI Taxonomy" id="2527974"/>
    <lineage>
        <taxon>Bacteria</taxon>
        <taxon>Pseudomonadati</taxon>
        <taxon>Planctomycetota</taxon>
        <taxon>Planctomycetia</taxon>
        <taxon>Isosphaerales</taxon>
        <taxon>Isosphaeraceae</taxon>
        <taxon>Tautonia</taxon>
    </lineage>
</organism>
<keyword evidence="3" id="KW-1185">Reference proteome</keyword>
<feature type="transmembrane region" description="Helical" evidence="1">
    <location>
        <begin position="34"/>
        <end position="56"/>
    </location>
</feature>
<keyword evidence="1" id="KW-1133">Transmembrane helix</keyword>
<evidence type="ECO:0000313" key="3">
    <source>
        <dbReference type="Proteomes" id="UP000317835"/>
    </source>
</evidence>
<sequence length="206" mass="22447">MTWLSEDPWTLVGACGVLALASLVLLRITQQGKYLAWAGGAAAAAALVLLVELLWVTDRERIERVIYDMADAVEHGEFPRVESHLAPEFERESGAFSKFAIRGAVMGLDFEFIRVSRLEVHAGERTGMGKADFLGMAQWAVRSPEGGATFDATPPPGVGFSFGFREVEPTQWKVSRIEVTSVPMGGTPEAVSGYLSRFAPRASRSR</sequence>
<dbReference type="RefSeq" id="WP_145277956.1">
    <property type="nucleotide sequence ID" value="NZ_CP036426.1"/>
</dbReference>
<accession>A0A518HDS8</accession>
<feature type="transmembrane region" description="Helical" evidence="1">
    <location>
        <begin position="9"/>
        <end position="28"/>
    </location>
</feature>
<dbReference type="Proteomes" id="UP000317835">
    <property type="component" value="Chromosome"/>
</dbReference>
<dbReference type="KEGG" id="tpla:ElP_69700"/>
<dbReference type="OrthoDB" id="270311at2"/>
<proteinExistence type="predicted"/>